<dbReference type="Pfam" id="PF01594">
    <property type="entry name" value="AI-2E_transport"/>
    <property type="match status" value="1"/>
</dbReference>
<feature type="transmembrane region" description="Helical" evidence="8">
    <location>
        <begin position="21"/>
        <end position="40"/>
    </location>
</feature>
<proteinExistence type="inferred from homology"/>
<evidence type="ECO:0000256" key="2">
    <source>
        <dbReference type="ARBA" id="ARBA00009773"/>
    </source>
</evidence>
<evidence type="ECO:0000256" key="6">
    <source>
        <dbReference type="ARBA" id="ARBA00022989"/>
    </source>
</evidence>
<comment type="subcellular location">
    <subcellularLocation>
        <location evidence="1">Cell membrane</location>
        <topology evidence="1">Multi-pass membrane protein</topology>
    </subcellularLocation>
</comment>
<dbReference type="Proteomes" id="UP000242972">
    <property type="component" value="Unassembled WGS sequence"/>
</dbReference>
<dbReference type="AlphaFoldDB" id="A0A2T2XJE4"/>
<gene>
    <name evidence="9" type="ORF">C7B46_03895</name>
</gene>
<protein>
    <submittedName>
        <fullName evidence="9">AI-2E family transporter</fullName>
    </submittedName>
</protein>
<keyword evidence="4" id="KW-1003">Cell membrane</keyword>
<feature type="transmembrane region" description="Helical" evidence="8">
    <location>
        <begin position="266"/>
        <end position="295"/>
    </location>
</feature>
<evidence type="ECO:0000313" key="9">
    <source>
        <dbReference type="EMBL" id="PSR34590.1"/>
    </source>
</evidence>
<feature type="transmembrane region" description="Helical" evidence="8">
    <location>
        <begin position="332"/>
        <end position="356"/>
    </location>
</feature>
<dbReference type="InterPro" id="IPR002549">
    <property type="entry name" value="AI-2E-like"/>
</dbReference>
<reference evidence="9 10" key="1">
    <citation type="journal article" date="2014" name="BMC Genomics">
        <title>Comparison of environmental and isolate Sulfobacillus genomes reveals diverse carbon, sulfur, nitrogen, and hydrogen metabolisms.</title>
        <authorList>
            <person name="Justice N.B."/>
            <person name="Norman A."/>
            <person name="Brown C.T."/>
            <person name="Singh A."/>
            <person name="Thomas B.C."/>
            <person name="Banfield J.F."/>
        </authorList>
    </citation>
    <scope>NUCLEOTIDE SEQUENCE [LARGE SCALE GENOMIC DNA]</scope>
    <source>
        <strain evidence="9">AMDSBA4</strain>
    </source>
</reference>
<evidence type="ECO:0000256" key="4">
    <source>
        <dbReference type="ARBA" id="ARBA00022475"/>
    </source>
</evidence>
<organism evidence="9 10">
    <name type="scientific">Sulfobacillus benefaciens</name>
    <dbReference type="NCBI Taxonomy" id="453960"/>
    <lineage>
        <taxon>Bacteria</taxon>
        <taxon>Bacillati</taxon>
        <taxon>Bacillota</taxon>
        <taxon>Clostridia</taxon>
        <taxon>Eubacteriales</taxon>
        <taxon>Clostridiales Family XVII. Incertae Sedis</taxon>
        <taxon>Sulfobacillus</taxon>
    </lineage>
</organism>
<comment type="caution">
    <text evidence="9">The sequence shown here is derived from an EMBL/GenBank/DDBJ whole genome shotgun (WGS) entry which is preliminary data.</text>
</comment>
<evidence type="ECO:0000256" key="3">
    <source>
        <dbReference type="ARBA" id="ARBA00022448"/>
    </source>
</evidence>
<dbReference type="EMBL" id="PXYW01000007">
    <property type="protein sequence ID" value="PSR34590.1"/>
    <property type="molecule type" value="Genomic_DNA"/>
</dbReference>
<feature type="transmembrane region" description="Helical" evidence="8">
    <location>
        <begin position="225"/>
        <end position="246"/>
    </location>
</feature>
<dbReference type="PANTHER" id="PTHR21716:SF53">
    <property type="entry name" value="PERMEASE PERM-RELATED"/>
    <property type="match status" value="1"/>
</dbReference>
<feature type="transmembrane region" description="Helical" evidence="8">
    <location>
        <begin position="46"/>
        <end position="64"/>
    </location>
</feature>
<evidence type="ECO:0000256" key="5">
    <source>
        <dbReference type="ARBA" id="ARBA00022692"/>
    </source>
</evidence>
<sequence>MTNPPSPRGSGSTTTLARLRDLVLVIIGIGIILIAATMALSRIANVVVVLVLAMMFEITLSPLVERLALIWKRPWAVLVVAGLSVVVLVAGSVLLVTVIASQLAVLVARLPTEFHIVTRHTPRILNGLSNIGLKISVTQIEDKIFSSMGQLSTFIVKQTVVIVTNLIDFIVDGVIILFITIYLLLEADRIQVAVLRLVPHQHRESLLAVEHTLTRVIGGYVRGQFLLSLIVGSGFGLGSWIIGLPYPLVIGVFAAVMELIPLLGPVLGAILPLVLALFNNPWVAVPEVLVLLAAIHLLESQILGPRIIRNQVGLHPVLSVVALMIGAELQGIWGALFAVPAAGILVAAWVAAVRVWREKVVLPSQMVASSESPDPNQRPSPKPDR</sequence>
<feature type="transmembrane region" description="Helical" evidence="8">
    <location>
        <begin position="160"/>
        <end position="185"/>
    </location>
</feature>
<name>A0A2T2XJE4_9FIRM</name>
<evidence type="ECO:0000256" key="1">
    <source>
        <dbReference type="ARBA" id="ARBA00004651"/>
    </source>
</evidence>
<evidence type="ECO:0000313" key="10">
    <source>
        <dbReference type="Proteomes" id="UP000242972"/>
    </source>
</evidence>
<dbReference type="GO" id="GO:0055085">
    <property type="term" value="P:transmembrane transport"/>
    <property type="evidence" value="ECO:0007669"/>
    <property type="project" value="TreeGrafter"/>
</dbReference>
<keyword evidence="7 8" id="KW-0472">Membrane</keyword>
<evidence type="ECO:0000256" key="7">
    <source>
        <dbReference type="ARBA" id="ARBA00023136"/>
    </source>
</evidence>
<keyword evidence="6 8" id="KW-1133">Transmembrane helix</keyword>
<dbReference type="PANTHER" id="PTHR21716">
    <property type="entry name" value="TRANSMEMBRANE PROTEIN"/>
    <property type="match status" value="1"/>
</dbReference>
<keyword evidence="3" id="KW-0813">Transport</keyword>
<evidence type="ECO:0000256" key="8">
    <source>
        <dbReference type="SAM" id="Phobius"/>
    </source>
</evidence>
<feature type="transmembrane region" description="Helical" evidence="8">
    <location>
        <begin position="76"/>
        <end position="100"/>
    </location>
</feature>
<accession>A0A2T2XJE4</accession>
<comment type="similarity">
    <text evidence="2">Belongs to the autoinducer-2 exporter (AI-2E) (TC 2.A.86) family.</text>
</comment>
<dbReference type="GO" id="GO:0005886">
    <property type="term" value="C:plasma membrane"/>
    <property type="evidence" value="ECO:0007669"/>
    <property type="project" value="UniProtKB-SubCell"/>
</dbReference>
<keyword evidence="5 8" id="KW-0812">Transmembrane</keyword>